<sequence length="154" mass="17433">MAKTFSNSYGIGGNEVRVEGQEGILEIPQNKTLIAQKFTVNTPVKPEIVKGLKNMDEVFEHFDPKVNVTFEDEVGQNVKEELKFRTVGDFSINGITQQSAFLNDLKTKNEQYQKMIKQLKTNKILKLALQDPEAKKSIIETLESLISEIDQSDK</sequence>
<dbReference type="Proteomes" id="UP001597549">
    <property type="component" value="Unassembled WGS sequence"/>
</dbReference>
<reference evidence="2" key="1">
    <citation type="journal article" date="2019" name="Int. J. Syst. Evol. Microbiol.">
        <title>The Global Catalogue of Microorganisms (GCM) 10K type strain sequencing project: providing services to taxonomists for standard genome sequencing and annotation.</title>
        <authorList>
            <consortium name="The Broad Institute Genomics Platform"/>
            <consortium name="The Broad Institute Genome Sequencing Center for Infectious Disease"/>
            <person name="Wu L."/>
            <person name="Ma J."/>
        </authorList>
    </citation>
    <scope>NUCLEOTIDE SEQUENCE [LARGE SCALE GENOMIC DNA]</scope>
    <source>
        <strain evidence="2">KCTC 52644</strain>
    </source>
</reference>
<evidence type="ECO:0000313" key="2">
    <source>
        <dbReference type="Proteomes" id="UP001597549"/>
    </source>
</evidence>
<gene>
    <name evidence="1" type="ORF">ACFSX9_13985</name>
</gene>
<dbReference type="Pfam" id="PF05591">
    <property type="entry name" value="T6SS_VipA"/>
    <property type="match status" value="1"/>
</dbReference>
<accession>A0ABW5ZAC1</accession>
<comment type="caution">
    <text evidence="1">The sequence shown here is derived from an EMBL/GenBank/DDBJ whole genome shotgun (WGS) entry which is preliminary data.</text>
</comment>
<name>A0ABW5ZAC1_9FLAO</name>
<dbReference type="InterPro" id="IPR008312">
    <property type="entry name" value="T6SS_TssB1"/>
</dbReference>
<organism evidence="1 2">
    <name type="scientific">Flavobacterium ardleyense</name>
    <dbReference type="NCBI Taxonomy" id="2038737"/>
    <lineage>
        <taxon>Bacteria</taxon>
        <taxon>Pseudomonadati</taxon>
        <taxon>Bacteroidota</taxon>
        <taxon>Flavobacteriia</taxon>
        <taxon>Flavobacteriales</taxon>
        <taxon>Flavobacteriaceae</taxon>
        <taxon>Flavobacterium</taxon>
    </lineage>
</organism>
<proteinExistence type="predicted"/>
<keyword evidence="2" id="KW-1185">Reference proteome</keyword>
<evidence type="ECO:0000313" key="1">
    <source>
        <dbReference type="EMBL" id="MFD2909844.1"/>
    </source>
</evidence>
<dbReference type="RefSeq" id="WP_379808755.1">
    <property type="nucleotide sequence ID" value="NZ_JBHUOL010000022.1"/>
</dbReference>
<protein>
    <submittedName>
        <fullName evidence="1">Type VI secretion system contractile sheath small subunit</fullName>
    </submittedName>
</protein>
<dbReference type="EMBL" id="JBHUOL010000022">
    <property type="protein sequence ID" value="MFD2909844.1"/>
    <property type="molecule type" value="Genomic_DNA"/>
</dbReference>